<sequence>LRAYELSEREWEILGQLRDILKDATTFFSQGSPNLAKVIPAMDIIDTTLTNQIRDEENFDSAIRTSLARAKKVLNHYYKLSDMSATYRIALMLHPSYKDQYFKDAGWPKSWMQSAREMLQEEFD</sequence>
<name>A0A371CYJ0_9APHY</name>
<feature type="non-terminal residue" evidence="1">
    <location>
        <position position="124"/>
    </location>
</feature>
<dbReference type="OrthoDB" id="2792018at2759"/>
<keyword evidence="2" id="KW-1185">Reference proteome</keyword>
<organism evidence="1 2">
    <name type="scientific">Lentinus brumalis</name>
    <dbReference type="NCBI Taxonomy" id="2498619"/>
    <lineage>
        <taxon>Eukaryota</taxon>
        <taxon>Fungi</taxon>
        <taxon>Dikarya</taxon>
        <taxon>Basidiomycota</taxon>
        <taxon>Agaricomycotina</taxon>
        <taxon>Agaricomycetes</taxon>
        <taxon>Polyporales</taxon>
        <taxon>Polyporaceae</taxon>
        <taxon>Lentinus</taxon>
    </lineage>
</organism>
<dbReference type="EMBL" id="KZ857438">
    <property type="protein sequence ID" value="RDX45348.1"/>
    <property type="molecule type" value="Genomic_DNA"/>
</dbReference>
<gene>
    <name evidence="1" type="ORF">OH76DRAFT_1301994</name>
</gene>
<reference evidence="1 2" key="1">
    <citation type="journal article" date="2018" name="Biotechnol. Biofuels">
        <title>Integrative visual omics of the white-rot fungus Polyporus brumalis exposes the biotechnological potential of its oxidative enzymes for delignifying raw plant biomass.</title>
        <authorList>
            <person name="Miyauchi S."/>
            <person name="Rancon A."/>
            <person name="Drula E."/>
            <person name="Hage H."/>
            <person name="Chaduli D."/>
            <person name="Favel A."/>
            <person name="Grisel S."/>
            <person name="Henrissat B."/>
            <person name="Herpoel-Gimbert I."/>
            <person name="Ruiz-Duenas F.J."/>
            <person name="Chevret D."/>
            <person name="Hainaut M."/>
            <person name="Lin J."/>
            <person name="Wang M."/>
            <person name="Pangilinan J."/>
            <person name="Lipzen A."/>
            <person name="Lesage-Meessen L."/>
            <person name="Navarro D."/>
            <person name="Riley R."/>
            <person name="Grigoriev I.V."/>
            <person name="Zhou S."/>
            <person name="Raouche S."/>
            <person name="Rosso M.N."/>
        </authorList>
    </citation>
    <scope>NUCLEOTIDE SEQUENCE [LARGE SCALE GENOMIC DNA]</scope>
    <source>
        <strain evidence="1 2">BRFM 1820</strain>
    </source>
</reference>
<dbReference type="Proteomes" id="UP000256964">
    <property type="component" value="Unassembled WGS sequence"/>
</dbReference>
<feature type="non-terminal residue" evidence="1">
    <location>
        <position position="1"/>
    </location>
</feature>
<accession>A0A371CYJ0</accession>
<dbReference type="AlphaFoldDB" id="A0A371CYJ0"/>
<evidence type="ECO:0000313" key="2">
    <source>
        <dbReference type="Proteomes" id="UP000256964"/>
    </source>
</evidence>
<dbReference type="InterPro" id="IPR012337">
    <property type="entry name" value="RNaseH-like_sf"/>
</dbReference>
<protein>
    <recommendedName>
        <fullName evidence="3">hAT-like transposase RNase-H fold domain-containing protein</fullName>
    </recommendedName>
</protein>
<evidence type="ECO:0008006" key="3">
    <source>
        <dbReference type="Google" id="ProtNLM"/>
    </source>
</evidence>
<proteinExistence type="predicted"/>
<dbReference type="SUPFAM" id="SSF53098">
    <property type="entry name" value="Ribonuclease H-like"/>
    <property type="match status" value="1"/>
</dbReference>
<evidence type="ECO:0000313" key="1">
    <source>
        <dbReference type="EMBL" id="RDX45348.1"/>
    </source>
</evidence>